<accession>A0AA40CCX3</accession>
<proteinExistence type="predicted"/>
<dbReference type="EMBL" id="JAULSU010000001">
    <property type="protein sequence ID" value="KAK0632783.1"/>
    <property type="molecule type" value="Genomic_DNA"/>
</dbReference>
<evidence type="ECO:0000256" key="1">
    <source>
        <dbReference type="SAM" id="MobiDB-lite"/>
    </source>
</evidence>
<keyword evidence="3" id="KW-1185">Reference proteome</keyword>
<evidence type="ECO:0000313" key="3">
    <source>
        <dbReference type="Proteomes" id="UP001175000"/>
    </source>
</evidence>
<dbReference type="Proteomes" id="UP001175000">
    <property type="component" value="Unassembled WGS sequence"/>
</dbReference>
<reference evidence="2" key="1">
    <citation type="submission" date="2023-06" db="EMBL/GenBank/DDBJ databases">
        <title>Genome-scale phylogeny and comparative genomics of the fungal order Sordariales.</title>
        <authorList>
            <consortium name="Lawrence Berkeley National Laboratory"/>
            <person name="Hensen N."/>
            <person name="Bonometti L."/>
            <person name="Westerberg I."/>
            <person name="Brannstrom I.O."/>
            <person name="Guillou S."/>
            <person name="Cros-Aarteil S."/>
            <person name="Calhoun S."/>
            <person name="Haridas S."/>
            <person name="Kuo A."/>
            <person name="Mondo S."/>
            <person name="Pangilinan J."/>
            <person name="Riley R."/>
            <person name="Labutti K."/>
            <person name="Andreopoulos B."/>
            <person name="Lipzen A."/>
            <person name="Chen C."/>
            <person name="Yanf M."/>
            <person name="Daum C."/>
            <person name="Ng V."/>
            <person name="Clum A."/>
            <person name="Steindorff A."/>
            <person name="Ohm R."/>
            <person name="Martin F."/>
            <person name="Silar P."/>
            <person name="Natvig D."/>
            <person name="Lalanne C."/>
            <person name="Gautier V."/>
            <person name="Ament-Velasquez S.L."/>
            <person name="Kruys A."/>
            <person name="Hutchinson M.I."/>
            <person name="Powell A.J."/>
            <person name="Barry K."/>
            <person name="Miller A.N."/>
            <person name="Grigoriev I.V."/>
            <person name="Debuchy R."/>
            <person name="Gladieux P."/>
            <person name="Thoren M.H."/>
            <person name="Johannesson H."/>
        </authorList>
    </citation>
    <scope>NUCLEOTIDE SEQUENCE</scope>
    <source>
        <strain evidence="2">CBS 606.72</strain>
    </source>
</reference>
<feature type="region of interest" description="Disordered" evidence="1">
    <location>
        <begin position="287"/>
        <end position="309"/>
    </location>
</feature>
<dbReference type="PANTHER" id="PTHR40635:SF1">
    <property type="match status" value="1"/>
</dbReference>
<feature type="compositionally biased region" description="Basic and acidic residues" evidence="1">
    <location>
        <begin position="247"/>
        <end position="259"/>
    </location>
</feature>
<feature type="compositionally biased region" description="Basic and acidic residues" evidence="1">
    <location>
        <begin position="191"/>
        <end position="211"/>
    </location>
</feature>
<name>A0AA40CCX3_9PEZI</name>
<organism evidence="2 3">
    <name type="scientific">Immersiella caudata</name>
    <dbReference type="NCBI Taxonomy" id="314043"/>
    <lineage>
        <taxon>Eukaryota</taxon>
        <taxon>Fungi</taxon>
        <taxon>Dikarya</taxon>
        <taxon>Ascomycota</taxon>
        <taxon>Pezizomycotina</taxon>
        <taxon>Sordariomycetes</taxon>
        <taxon>Sordariomycetidae</taxon>
        <taxon>Sordariales</taxon>
        <taxon>Lasiosphaeriaceae</taxon>
        <taxon>Immersiella</taxon>
    </lineage>
</organism>
<feature type="region of interest" description="Disordered" evidence="1">
    <location>
        <begin position="148"/>
        <end position="259"/>
    </location>
</feature>
<sequence length="330" mass="36693">MAPIRRYLRISKYSVLETRIYLDNPGLAQSWLLNPRDPVLPRVIESVRPLVLPKLREEQDRERSRKKGKVRSIKDVVVEDDFEVSIFLTQTDTRHSLLYKQKIFRDKTQTKLKSNSSKLTGGDSLEAPIEVDNVTLAGAREVDDVPVLHEEDSDDQEPINLDDIPDIQEVEQGSPSRRPKRRRQASNATGREVEAERGSDNDHESSDDEGRAFQTIDTDSSDGELFVGDSGDDEGAGPPPSKRRKEKGPDKDAGDDKKKLAMDISYEGFAIYGRVLCLVVKRRDGSGARGGNATALSGAKTQTGRPGGQAMMENWITSTQLPEAAEDETM</sequence>
<evidence type="ECO:0000313" key="2">
    <source>
        <dbReference type="EMBL" id="KAK0632783.1"/>
    </source>
</evidence>
<protein>
    <submittedName>
        <fullName evidence="2">Uncharacterized protein</fullName>
    </submittedName>
</protein>
<dbReference type="AlphaFoldDB" id="A0AA40CCX3"/>
<dbReference type="PANTHER" id="PTHR40635">
    <property type="match status" value="1"/>
</dbReference>
<comment type="caution">
    <text evidence="2">The sequence shown here is derived from an EMBL/GenBank/DDBJ whole genome shotgun (WGS) entry which is preliminary data.</text>
</comment>
<gene>
    <name evidence="2" type="ORF">B0T14DRAFT_491074</name>
</gene>